<dbReference type="Proteomes" id="UP000030418">
    <property type="component" value="Unassembled WGS sequence"/>
</dbReference>
<evidence type="ECO:0000313" key="2">
    <source>
        <dbReference type="Proteomes" id="UP000030418"/>
    </source>
</evidence>
<proteinExistence type="predicted"/>
<dbReference type="RefSeq" id="WP_039135579.1">
    <property type="nucleotide sequence ID" value="NZ_JPXY01000025.1"/>
</dbReference>
<comment type="caution">
    <text evidence="1">The sequence shown here is derived from an EMBL/GenBank/DDBJ whole genome shotgun (WGS) entry which is preliminary data.</text>
</comment>
<gene>
    <name evidence="1" type="ORF">P375_06405</name>
</gene>
<dbReference type="EMBL" id="JPXY01000025">
    <property type="protein sequence ID" value="KGQ32218.1"/>
    <property type="molecule type" value="Genomic_DNA"/>
</dbReference>
<keyword evidence="2" id="KW-1185">Reference proteome</keyword>
<reference evidence="1 2" key="1">
    <citation type="submission" date="2014-08" db="EMBL/GenBank/DDBJ databases">
        <title>Chaperone-usher fimbriae in a diverse selection of Gallibacterium genomes.</title>
        <authorList>
            <person name="Kudirkiene E."/>
            <person name="Bager R.J."/>
            <person name="Johnson T.J."/>
            <person name="Bojesen A.M."/>
        </authorList>
    </citation>
    <scope>NUCLEOTIDE SEQUENCE [LARGE SCALE GENOMIC DNA]</scope>
    <source>
        <strain evidence="1 2">CCM5976</strain>
    </source>
</reference>
<dbReference type="AlphaFoldDB" id="A0A0A2XJ64"/>
<name>A0A0A2XJ64_9PAST</name>
<accession>A0A0A2XJ64</accession>
<evidence type="ECO:0000313" key="1">
    <source>
        <dbReference type="EMBL" id="KGQ32218.1"/>
    </source>
</evidence>
<protein>
    <submittedName>
        <fullName evidence="1">Uncharacterized protein</fullName>
    </submittedName>
</protein>
<sequence length="111" mass="12698">MYKITRTVDIGNGLGLNLIQRLATSEKLAKAYQAEYYRKYGQLLQISKTFKAGLAIFEMKSSMILGIVENEKEARTAIRDFRVIFPLFEFNTLPLTDLRLAPFFLKEANNG</sequence>
<organism evidence="1 2">
    <name type="scientific">Gallibacterium genomosp. 2</name>
    <dbReference type="NCBI Taxonomy" id="155517"/>
    <lineage>
        <taxon>Bacteria</taxon>
        <taxon>Pseudomonadati</taxon>
        <taxon>Pseudomonadota</taxon>
        <taxon>Gammaproteobacteria</taxon>
        <taxon>Pasteurellales</taxon>
        <taxon>Pasteurellaceae</taxon>
        <taxon>Gallibacterium</taxon>
    </lineage>
</organism>